<evidence type="ECO:0000256" key="16">
    <source>
        <dbReference type="HAMAP-Rule" id="MF_01274"/>
    </source>
</evidence>
<comment type="subcellular location">
    <subcellularLocation>
        <location evidence="3 16">Cytoplasm</location>
    </subcellularLocation>
</comment>
<keyword evidence="13 16" id="KW-0173">Coenzyme A biosynthesis</keyword>
<evidence type="ECO:0000256" key="13">
    <source>
        <dbReference type="ARBA" id="ARBA00022993"/>
    </source>
</evidence>
<evidence type="ECO:0000256" key="10">
    <source>
        <dbReference type="ARBA" id="ARBA00022777"/>
    </source>
</evidence>
<evidence type="ECO:0000256" key="8">
    <source>
        <dbReference type="ARBA" id="ARBA00022679"/>
    </source>
</evidence>
<keyword evidence="12 16" id="KW-0630">Potassium</keyword>
<dbReference type="GO" id="GO:0005737">
    <property type="term" value="C:cytoplasm"/>
    <property type="evidence" value="ECO:0007669"/>
    <property type="project" value="UniProtKB-SubCell"/>
</dbReference>
<evidence type="ECO:0000256" key="11">
    <source>
        <dbReference type="ARBA" id="ARBA00022840"/>
    </source>
</evidence>
<evidence type="ECO:0000256" key="2">
    <source>
        <dbReference type="ARBA" id="ARBA00001958"/>
    </source>
</evidence>
<dbReference type="GO" id="GO:0005524">
    <property type="term" value="F:ATP binding"/>
    <property type="evidence" value="ECO:0007669"/>
    <property type="project" value="UniProtKB-UniRule"/>
</dbReference>
<evidence type="ECO:0000256" key="3">
    <source>
        <dbReference type="ARBA" id="ARBA00004496"/>
    </source>
</evidence>
<evidence type="ECO:0000256" key="5">
    <source>
        <dbReference type="ARBA" id="ARBA00011738"/>
    </source>
</evidence>
<dbReference type="Pfam" id="PF03309">
    <property type="entry name" value="Pan_kinase"/>
    <property type="match status" value="1"/>
</dbReference>
<feature type="binding site" evidence="16">
    <location>
        <begin position="55"/>
        <end position="62"/>
    </location>
    <ligand>
        <name>ATP</name>
        <dbReference type="ChEBI" id="CHEBI:30616"/>
    </ligand>
</feature>
<keyword evidence="10 16" id="KW-0418">Kinase</keyword>
<evidence type="ECO:0000256" key="15">
    <source>
        <dbReference type="ARBA" id="ARBA00040883"/>
    </source>
</evidence>
<evidence type="ECO:0000256" key="6">
    <source>
        <dbReference type="ARBA" id="ARBA00012102"/>
    </source>
</evidence>
<name>A0AAT9H1C9_9FLAO</name>
<protein>
    <recommendedName>
        <fullName evidence="15 16">Type III pantothenate kinase</fullName>
        <ecNumber evidence="6 16">2.7.1.33</ecNumber>
    </recommendedName>
    <alternativeName>
        <fullName evidence="16">PanK-III</fullName>
    </alternativeName>
    <alternativeName>
        <fullName evidence="16">Pantothenic acid kinase</fullName>
    </alternativeName>
</protein>
<dbReference type="NCBIfam" id="NF009853">
    <property type="entry name" value="PRK13320.1-5"/>
    <property type="match status" value="1"/>
</dbReference>
<comment type="pathway">
    <text evidence="4 16">Cofactor biosynthesis; coenzyme A biosynthesis; CoA from (R)-pantothenate: step 1/5.</text>
</comment>
<dbReference type="Gene3D" id="3.30.420.40">
    <property type="match status" value="2"/>
</dbReference>
<gene>
    <name evidence="16" type="primary">coaX</name>
    <name evidence="18" type="ORF">CFS9_19570</name>
</gene>
<keyword evidence="17" id="KW-0175">Coiled coil</keyword>
<evidence type="ECO:0000256" key="9">
    <source>
        <dbReference type="ARBA" id="ARBA00022741"/>
    </source>
</evidence>
<comment type="cofactor">
    <cofactor evidence="16">
        <name>NH4(+)</name>
        <dbReference type="ChEBI" id="CHEBI:28938"/>
    </cofactor>
    <cofactor evidence="16">
        <name>K(+)</name>
        <dbReference type="ChEBI" id="CHEBI:29103"/>
    </cofactor>
    <text evidence="16">A monovalent cation. Ammonium or potassium.</text>
</comment>
<dbReference type="InterPro" id="IPR004619">
    <property type="entry name" value="Type_III_PanK"/>
</dbReference>
<comment type="catalytic activity">
    <reaction evidence="1 16">
        <text>(R)-pantothenate + ATP = (R)-4'-phosphopantothenate + ADP + H(+)</text>
        <dbReference type="Rhea" id="RHEA:16373"/>
        <dbReference type="ChEBI" id="CHEBI:10986"/>
        <dbReference type="ChEBI" id="CHEBI:15378"/>
        <dbReference type="ChEBI" id="CHEBI:29032"/>
        <dbReference type="ChEBI" id="CHEBI:30616"/>
        <dbReference type="ChEBI" id="CHEBI:456216"/>
        <dbReference type="EC" id="2.7.1.33"/>
    </reaction>
</comment>
<feature type="active site" description="Proton acceptor" evidence="16">
    <location>
        <position position="145"/>
    </location>
</feature>
<dbReference type="GO" id="GO:0015937">
    <property type="term" value="P:coenzyme A biosynthetic process"/>
    <property type="evidence" value="ECO:0007669"/>
    <property type="project" value="UniProtKB-UniRule"/>
</dbReference>
<organism evidence="18">
    <name type="scientific">Flavobacterium sp. CFS9</name>
    <dbReference type="NCBI Taxonomy" id="3143118"/>
    <lineage>
        <taxon>Bacteria</taxon>
        <taxon>Pseudomonadati</taxon>
        <taxon>Bacteroidota</taxon>
        <taxon>Flavobacteriia</taxon>
        <taxon>Flavobacteriales</taxon>
        <taxon>Flavobacteriaceae</taxon>
        <taxon>Flavobacterium</taxon>
    </lineage>
</organism>
<comment type="cofactor">
    <cofactor evidence="2">
        <name>K(+)</name>
        <dbReference type="ChEBI" id="CHEBI:29103"/>
    </cofactor>
</comment>
<evidence type="ECO:0000313" key="18">
    <source>
        <dbReference type="EMBL" id="BFM43316.1"/>
    </source>
</evidence>
<comment type="function">
    <text evidence="16">Catalyzes the phosphorylation of pantothenate (Pan), the first step in CoA biosynthesis.</text>
</comment>
<dbReference type="GO" id="GO:0004594">
    <property type="term" value="F:pantothenate kinase activity"/>
    <property type="evidence" value="ECO:0007669"/>
    <property type="project" value="UniProtKB-UniRule"/>
</dbReference>
<dbReference type="AlphaFoldDB" id="A0AAT9H1C9"/>
<keyword evidence="16" id="KW-0479">Metal-binding</keyword>
<keyword evidence="8 16" id="KW-0808">Transferase</keyword>
<dbReference type="NCBIfam" id="TIGR00671">
    <property type="entry name" value="baf"/>
    <property type="match status" value="1"/>
</dbReference>
<evidence type="ECO:0000256" key="14">
    <source>
        <dbReference type="ARBA" id="ARBA00038036"/>
    </source>
</evidence>
<feature type="binding site" evidence="16">
    <location>
        <position position="169"/>
    </location>
    <ligand>
        <name>ATP</name>
        <dbReference type="ChEBI" id="CHEBI:30616"/>
    </ligand>
</feature>
<comment type="similarity">
    <text evidence="14 16">Belongs to the type III pantothenate kinase family.</text>
</comment>
<proteinExistence type="inferred from homology"/>
<comment type="subunit">
    <text evidence="5 16">Homodimer.</text>
</comment>
<dbReference type="PANTHER" id="PTHR34265:SF1">
    <property type="entry name" value="TYPE III PANTOTHENATE KINASE"/>
    <property type="match status" value="1"/>
</dbReference>
<dbReference type="HAMAP" id="MF_01274">
    <property type="entry name" value="Pantothen_kinase_3"/>
    <property type="match status" value="1"/>
</dbReference>
<feature type="coiled-coil region" evidence="17">
    <location>
        <begin position="72"/>
        <end position="99"/>
    </location>
</feature>
<sequence>MDFQSIALPSELRYRAVRIAGAKIESFFVYPKHFFKKINSYLRLAKKTNMILTVDVGNTRIKAAVFEGGTVLETFTFEKNELEKKIKKILEKFQKCSDLVVASVGNVEKQSFLTFEKDLKVHFLTHEDIFPFTNKYATPKTLGIDRMVLAAGATLKFPKQNRLVIDAGTCITYDFIDENDNYLGGAISPGLRLRYESLHNFTARLPLLTLESPDSYIGDSTKQAIHSGVVNGFVYEIDGFIDEYRANFSNFIIILTGGDADFLAKRLKNTIFANSNFLLESLNQTFQYKIDND</sequence>
<dbReference type="GO" id="GO:0046872">
    <property type="term" value="F:metal ion binding"/>
    <property type="evidence" value="ECO:0007669"/>
    <property type="project" value="UniProtKB-KW"/>
</dbReference>
<evidence type="ECO:0000256" key="1">
    <source>
        <dbReference type="ARBA" id="ARBA00001206"/>
    </source>
</evidence>
<evidence type="ECO:0000256" key="4">
    <source>
        <dbReference type="ARBA" id="ARBA00005225"/>
    </source>
</evidence>
<feature type="binding site" evidence="16">
    <location>
        <position position="136"/>
    </location>
    <ligand>
        <name>substrate</name>
    </ligand>
</feature>
<evidence type="ECO:0000256" key="7">
    <source>
        <dbReference type="ARBA" id="ARBA00022490"/>
    </source>
</evidence>
<accession>A0AAT9H1C9</accession>
<dbReference type="PANTHER" id="PTHR34265">
    <property type="entry name" value="TYPE III PANTOTHENATE KINASE"/>
    <property type="match status" value="1"/>
</dbReference>
<dbReference type="InterPro" id="IPR043129">
    <property type="entry name" value="ATPase_NBD"/>
</dbReference>
<feature type="binding site" evidence="16">
    <location>
        <begin position="143"/>
        <end position="146"/>
    </location>
    <ligand>
        <name>substrate</name>
    </ligand>
</feature>
<evidence type="ECO:0000256" key="17">
    <source>
        <dbReference type="SAM" id="Coils"/>
    </source>
</evidence>
<reference evidence="18" key="1">
    <citation type="submission" date="2024-05" db="EMBL/GenBank/DDBJ databases">
        <title>Whole-Genome Sequence of CFS9, a Potential Fish Probiotic Isolated from the Body Surface of Silurus asotus.</title>
        <authorList>
            <person name="Kojima M."/>
            <person name="Tobioka K."/>
            <person name="Yokota K."/>
            <person name="Nakatani H."/>
            <person name="Hori K."/>
            <person name="Tamaru Y."/>
            <person name="Okazaki F."/>
        </authorList>
    </citation>
    <scope>NUCLEOTIDE SEQUENCE</scope>
    <source>
        <strain evidence="18">CFS9</strain>
    </source>
</reference>
<dbReference type="SUPFAM" id="SSF53067">
    <property type="entry name" value="Actin-like ATPase domain"/>
    <property type="match status" value="2"/>
</dbReference>
<feature type="binding site" evidence="16">
    <location>
        <position position="166"/>
    </location>
    <ligand>
        <name>K(+)</name>
        <dbReference type="ChEBI" id="CHEBI:29103"/>
    </ligand>
</feature>
<dbReference type="EMBL" id="AP031573">
    <property type="protein sequence ID" value="BFM43316.1"/>
    <property type="molecule type" value="Genomic_DNA"/>
</dbReference>
<keyword evidence="9 16" id="KW-0547">Nucleotide-binding</keyword>
<keyword evidence="7 16" id="KW-0963">Cytoplasm</keyword>
<dbReference type="EC" id="2.7.1.33" evidence="6 16"/>
<dbReference type="CDD" id="cd24015">
    <property type="entry name" value="ASKHA_NBD_PanK-III"/>
    <property type="match status" value="1"/>
</dbReference>
<evidence type="ECO:0000256" key="12">
    <source>
        <dbReference type="ARBA" id="ARBA00022958"/>
    </source>
</evidence>
<keyword evidence="11 16" id="KW-0067">ATP-binding</keyword>
<feature type="binding site" evidence="16">
    <location>
        <position position="221"/>
    </location>
    <ligand>
        <name>substrate</name>
    </ligand>
</feature>